<organism evidence="2 3">
    <name type="scientific">Mucilaginibacter pineti</name>
    <dbReference type="NCBI Taxonomy" id="1391627"/>
    <lineage>
        <taxon>Bacteria</taxon>
        <taxon>Pseudomonadati</taxon>
        <taxon>Bacteroidota</taxon>
        <taxon>Sphingobacteriia</taxon>
        <taxon>Sphingobacteriales</taxon>
        <taxon>Sphingobacteriaceae</taxon>
        <taxon>Mucilaginibacter</taxon>
    </lineage>
</organism>
<accession>A0A1G7H390</accession>
<reference evidence="2 3" key="1">
    <citation type="submission" date="2016-10" db="EMBL/GenBank/DDBJ databases">
        <authorList>
            <person name="de Groot N.N."/>
        </authorList>
    </citation>
    <scope>NUCLEOTIDE SEQUENCE [LARGE SCALE GENOMIC DNA]</scope>
    <source>
        <strain evidence="2 3">47C3B</strain>
    </source>
</reference>
<proteinExistence type="predicted"/>
<dbReference type="Gene3D" id="2.60.120.10">
    <property type="entry name" value="Jelly Rolls"/>
    <property type="match status" value="1"/>
</dbReference>
<dbReference type="InterPro" id="IPR000595">
    <property type="entry name" value="cNMP-bd_dom"/>
</dbReference>
<dbReference type="InterPro" id="IPR014710">
    <property type="entry name" value="RmlC-like_jellyroll"/>
</dbReference>
<dbReference type="RefSeq" id="WP_091152337.1">
    <property type="nucleotide sequence ID" value="NZ_FNAI01000011.1"/>
</dbReference>
<evidence type="ECO:0000313" key="2">
    <source>
        <dbReference type="EMBL" id="SDE94764.1"/>
    </source>
</evidence>
<dbReference type="AlphaFoldDB" id="A0A1G7H390"/>
<keyword evidence="2" id="KW-0418">Kinase</keyword>
<feature type="domain" description="Cyclic nucleotide-binding" evidence="1">
    <location>
        <begin position="48"/>
        <end position="121"/>
    </location>
</feature>
<gene>
    <name evidence="2" type="ORF">SAMN05216464_11135</name>
</gene>
<dbReference type="GO" id="GO:0016301">
    <property type="term" value="F:kinase activity"/>
    <property type="evidence" value="ECO:0007669"/>
    <property type="project" value="UniProtKB-KW"/>
</dbReference>
<evidence type="ECO:0000313" key="3">
    <source>
        <dbReference type="Proteomes" id="UP000199072"/>
    </source>
</evidence>
<dbReference type="SUPFAM" id="SSF51206">
    <property type="entry name" value="cAMP-binding domain-like"/>
    <property type="match status" value="1"/>
</dbReference>
<dbReference type="Pfam" id="PF00027">
    <property type="entry name" value="cNMP_binding"/>
    <property type="match status" value="1"/>
</dbReference>
<dbReference type="STRING" id="1391627.SAMN05216464_11135"/>
<keyword evidence="2" id="KW-0808">Transferase</keyword>
<dbReference type="Proteomes" id="UP000199072">
    <property type="component" value="Unassembled WGS sequence"/>
</dbReference>
<dbReference type="EMBL" id="FNAI01000011">
    <property type="protein sequence ID" value="SDE94764.1"/>
    <property type="molecule type" value="Genomic_DNA"/>
</dbReference>
<evidence type="ECO:0000259" key="1">
    <source>
        <dbReference type="Pfam" id="PF00027"/>
    </source>
</evidence>
<sequence length="229" mass="26711">MIRKHHISAASYQQIFDYLASFQVIEDPDFHPQFIGILSGYWCNEGEEKLHQEREVCAKAWFITKGMIYLYFTDVDKGEVVLTLFRSGELAIIPDSFMNGKPATCNMMACADTEVLEISKAGRKLIHQLFPQSLALENAILAQIPEKGREREALLCLDAEERLTRFFELYPELHPYHKTVKMLDKHIASYLHIDKSHYSKYKNQQYPKKAWKSWHMPFFKVTTRCTLAL</sequence>
<protein>
    <submittedName>
        <fullName evidence="2">cAMP-binding domain of CRP or a regulatory subunit of cAMP-dependent protein kinases</fullName>
    </submittedName>
</protein>
<name>A0A1G7H390_9SPHI</name>
<dbReference type="InterPro" id="IPR018490">
    <property type="entry name" value="cNMP-bd_dom_sf"/>
</dbReference>
<dbReference type="OrthoDB" id="754844at2"/>
<keyword evidence="3" id="KW-1185">Reference proteome</keyword>